<dbReference type="InterPro" id="IPR059157">
    <property type="entry name" value="WDR36-Utp21_N"/>
</dbReference>
<evidence type="ECO:0008006" key="9">
    <source>
        <dbReference type="Google" id="ProtNLM"/>
    </source>
</evidence>
<dbReference type="InterPro" id="IPR015943">
    <property type="entry name" value="WD40/YVTN_repeat-like_dom_sf"/>
</dbReference>
<dbReference type="PANTHER" id="PTHR22840:SF12">
    <property type="entry name" value="WD REPEAT-CONTAINING PROTEIN 36"/>
    <property type="match status" value="1"/>
</dbReference>
<dbReference type="Pfam" id="PF04192">
    <property type="entry name" value="Utp21"/>
    <property type="match status" value="1"/>
</dbReference>
<dbReference type="InterPro" id="IPR036322">
    <property type="entry name" value="WD40_repeat_dom_sf"/>
</dbReference>
<accession>U1HGR6</accession>
<evidence type="ECO:0000256" key="3">
    <source>
        <dbReference type="PROSITE-ProRule" id="PRU00221"/>
    </source>
</evidence>
<evidence type="ECO:0000313" key="8">
    <source>
        <dbReference type="Proteomes" id="UP000019373"/>
    </source>
</evidence>
<reference evidence="8" key="1">
    <citation type="journal article" date="2014" name="BMC Genomics">
        <title>Genome characteristics reveal the impact of lichenization on lichen-forming fungus Endocarpon pusillum Hedwig (Verrucariales, Ascomycota).</title>
        <authorList>
            <person name="Wang Y.-Y."/>
            <person name="Liu B."/>
            <person name="Zhang X.-Y."/>
            <person name="Zhou Q.-M."/>
            <person name="Zhang T."/>
            <person name="Li H."/>
            <person name="Yu Y.-F."/>
            <person name="Zhang X.-L."/>
            <person name="Hao X.-Y."/>
            <person name="Wang M."/>
            <person name="Wang L."/>
            <person name="Wei J.-C."/>
        </authorList>
    </citation>
    <scope>NUCLEOTIDE SEQUENCE [LARGE SCALE GENOMIC DNA]</scope>
    <source>
        <strain evidence="8">Z07020 / HMAS-L-300199</strain>
    </source>
</reference>
<keyword evidence="2" id="KW-0677">Repeat</keyword>
<dbReference type="eggNOG" id="KOG1539">
    <property type="taxonomic scope" value="Eukaryota"/>
</dbReference>
<dbReference type="Pfam" id="PF25171">
    <property type="entry name" value="Beta-prop_WDR36-Utp21_1st"/>
    <property type="match status" value="1"/>
</dbReference>
<keyword evidence="1 3" id="KW-0853">WD repeat</keyword>
<proteinExistence type="predicted"/>
<dbReference type="Proteomes" id="UP000019373">
    <property type="component" value="Unassembled WGS sequence"/>
</dbReference>
<feature type="domain" description="WDR36/Utp21 C-terminal" evidence="5">
    <location>
        <begin position="659"/>
        <end position="870"/>
    </location>
</feature>
<dbReference type="PROSITE" id="PS00678">
    <property type="entry name" value="WD_REPEATS_1"/>
    <property type="match status" value="1"/>
</dbReference>
<feature type="repeat" description="WD" evidence="3">
    <location>
        <begin position="447"/>
        <end position="488"/>
    </location>
</feature>
<dbReference type="InterPro" id="IPR001680">
    <property type="entry name" value="WD40_rpt"/>
</dbReference>
<gene>
    <name evidence="7" type="ORF">EPUS_08818</name>
</gene>
<dbReference type="HOGENOM" id="CLU_002774_1_0_1"/>
<name>U1HGR6_ENDPU</name>
<protein>
    <recommendedName>
        <fullName evidence="9">Small-subunit processome Utp21 domain-containing protein</fullName>
    </recommendedName>
</protein>
<dbReference type="RefSeq" id="XP_007804994.1">
    <property type="nucleotide sequence ID" value="XM_007806803.1"/>
</dbReference>
<feature type="region of interest" description="Disordered" evidence="4">
    <location>
        <begin position="282"/>
        <end position="302"/>
    </location>
</feature>
<dbReference type="AlphaFoldDB" id="U1HGR6"/>
<dbReference type="PANTHER" id="PTHR22840">
    <property type="entry name" value="WD REPEAT-CONTAINING PROTEIN 36"/>
    <property type="match status" value="1"/>
</dbReference>
<dbReference type="PROSITE" id="PS50294">
    <property type="entry name" value="WD_REPEATS_REGION"/>
    <property type="match status" value="1"/>
</dbReference>
<feature type="compositionally biased region" description="Basic residues" evidence="4">
    <location>
        <begin position="289"/>
        <end position="298"/>
    </location>
</feature>
<evidence type="ECO:0000259" key="6">
    <source>
        <dbReference type="Pfam" id="PF25171"/>
    </source>
</evidence>
<dbReference type="InterPro" id="IPR019775">
    <property type="entry name" value="WD40_repeat_CS"/>
</dbReference>
<dbReference type="GO" id="GO:0006364">
    <property type="term" value="P:rRNA processing"/>
    <property type="evidence" value="ECO:0007669"/>
    <property type="project" value="EnsemblFungi"/>
</dbReference>
<evidence type="ECO:0000256" key="4">
    <source>
        <dbReference type="SAM" id="MobiDB-lite"/>
    </source>
</evidence>
<feature type="domain" description="WDR36/Utp21 N-terminal" evidence="6">
    <location>
        <begin position="2"/>
        <end position="220"/>
    </location>
</feature>
<dbReference type="OrthoDB" id="10250769at2759"/>
<dbReference type="SMART" id="SM00320">
    <property type="entry name" value="WD40"/>
    <property type="match status" value="9"/>
</dbReference>
<evidence type="ECO:0000256" key="1">
    <source>
        <dbReference type="ARBA" id="ARBA00022574"/>
    </source>
</evidence>
<dbReference type="EMBL" id="KE721433">
    <property type="protein sequence ID" value="ERF69345.1"/>
    <property type="molecule type" value="Genomic_DNA"/>
</dbReference>
<dbReference type="SUPFAM" id="SSF50978">
    <property type="entry name" value="WD40 repeat-like"/>
    <property type="match status" value="2"/>
</dbReference>
<sequence>MGAWLVACGTKTIEVWKTEDGCYEHYTTLAPSRSGVQPGDQILSGLICNMPTYLNKILVARLDGTTEIWNISTGRCVYAIAPPKVTSGAVTALQPTPALSVVAVAYADGSLVIHDIEHDEAILSFHQSSFPITSITFRTDCLGAGEDGREDGVMATASVNSGDVTFWDLNSGGRVAGKLRAAHETTRNRGSGITKIEFLPNQAVLVSTGLDNALRSWIFDHTPFSPVPRILHARSGHGGPVTTLDFLPTSSDGSDAASKWLLSASQARDLWGFSLRRDGQSSELSQGNVKHKAKKRGHLHDTSSTLENLKAPPVTMIASTLNRDGGMGASSGPIWQNVKRSSAEESSMTGWESVVTAHENDNIARTWFWGRKRAGRWTLKTGDSKPVSSIAMTACGTFAIVGSSGGSIDMYNLQSGMHRRKFPPKLTPAEVKQVRLRQLRSDTEMANRGHHGSVSGITVDALNQSMVSCSLDGSIRFWDFATGLQTHQLIAASYAPTALRYNAPSGLISLACDDLCIRVLDIETKKKVREFWGCRGQIDDHCFSHDGRWIVSCAKDSVIRVFDLATGHLIDAFKTAACTSLSFSSTGEYLATAHADSIGINIWNNITLFRHVSSRQIDEQTGIIDLTDSAIFNSKPMLAIEDSIADDQLLEVESTNELEQLNHDLLTLSLVPKSRWQTLLHLDDVRERNKPIEPPKAPSKAPFFLSSALTTTSQRKTLEDDTNNAVTLAERSRITKLQNSVQTRESDFSNLLARFSTSLDPDATDVISHLSSLSPSQMDLEIRTLTVSEMVPFVNALTARLQLKRDFELINSFMACFLRMHGDVVQEEDEEAEGGQLKAAMRRWDRAMRTEEERLGQLIGYCKGVIDFLRSSR</sequence>
<organism evidence="7 8">
    <name type="scientific">Endocarpon pusillum (strain Z07020 / HMAS-L-300199)</name>
    <name type="common">Lichen-forming fungus</name>
    <dbReference type="NCBI Taxonomy" id="1263415"/>
    <lineage>
        <taxon>Eukaryota</taxon>
        <taxon>Fungi</taxon>
        <taxon>Dikarya</taxon>
        <taxon>Ascomycota</taxon>
        <taxon>Pezizomycotina</taxon>
        <taxon>Eurotiomycetes</taxon>
        <taxon>Chaetothyriomycetidae</taxon>
        <taxon>Verrucariales</taxon>
        <taxon>Verrucariaceae</taxon>
        <taxon>Endocarpon</taxon>
    </lineage>
</organism>
<dbReference type="GO" id="GO:0032040">
    <property type="term" value="C:small-subunit processome"/>
    <property type="evidence" value="ECO:0007669"/>
    <property type="project" value="EnsemblFungi"/>
</dbReference>
<dbReference type="Pfam" id="PF25168">
    <property type="entry name" value="Beta-prop_WDR36-Utp21_2nd"/>
    <property type="match status" value="1"/>
</dbReference>
<dbReference type="Gene3D" id="2.130.10.10">
    <property type="entry name" value="YVTN repeat-like/Quinoprotein amine dehydrogenase"/>
    <property type="match status" value="2"/>
</dbReference>
<evidence type="ECO:0000256" key="2">
    <source>
        <dbReference type="ARBA" id="ARBA00022737"/>
    </source>
</evidence>
<dbReference type="PROSITE" id="PS50082">
    <property type="entry name" value="WD_REPEATS_2"/>
    <property type="match status" value="1"/>
</dbReference>
<dbReference type="OMA" id="CIYAWRA"/>
<dbReference type="InterPro" id="IPR007319">
    <property type="entry name" value="WDR36/Utp21_C"/>
</dbReference>
<keyword evidence="8" id="KW-1185">Reference proteome</keyword>
<evidence type="ECO:0000313" key="7">
    <source>
        <dbReference type="EMBL" id="ERF69345.1"/>
    </source>
</evidence>
<dbReference type="GO" id="GO:0034388">
    <property type="term" value="C:Pwp2p-containing subcomplex of 90S preribosome"/>
    <property type="evidence" value="ECO:0007669"/>
    <property type="project" value="EnsemblFungi"/>
</dbReference>
<dbReference type="GeneID" id="19243660"/>
<evidence type="ECO:0000259" key="5">
    <source>
        <dbReference type="Pfam" id="PF04192"/>
    </source>
</evidence>